<evidence type="ECO:0000313" key="1">
    <source>
        <dbReference type="EMBL" id="GAA3929150.1"/>
    </source>
</evidence>
<dbReference type="Proteomes" id="UP001501727">
    <property type="component" value="Unassembled WGS sequence"/>
</dbReference>
<sequence>MTKLAMLVNIEAKSGKEREVEALLLGALPLAQAEAGTRGWHAFRSGPSTFGIFETFDDEGGRHAHAEGRIARLLLDHSEELLARPPQMVSVDVLAAK</sequence>
<dbReference type="GO" id="GO:0004497">
    <property type="term" value="F:monooxygenase activity"/>
    <property type="evidence" value="ECO:0007669"/>
    <property type="project" value="UniProtKB-KW"/>
</dbReference>
<comment type="caution">
    <text evidence="1">The sequence shown here is derived from an EMBL/GenBank/DDBJ whole genome shotgun (WGS) entry which is preliminary data.</text>
</comment>
<dbReference type="RefSeq" id="WP_344760182.1">
    <property type="nucleotide sequence ID" value="NZ_BAAAZU010000024.1"/>
</dbReference>
<keyword evidence="1" id="KW-0503">Monooxygenase</keyword>
<gene>
    <name evidence="1" type="ORF">GCM10022229_23500</name>
</gene>
<reference evidence="2" key="1">
    <citation type="journal article" date="2019" name="Int. J. Syst. Evol. Microbiol.">
        <title>The Global Catalogue of Microorganisms (GCM) 10K type strain sequencing project: providing services to taxonomists for standard genome sequencing and annotation.</title>
        <authorList>
            <consortium name="The Broad Institute Genomics Platform"/>
            <consortium name="The Broad Institute Genome Sequencing Center for Infectious Disease"/>
            <person name="Wu L."/>
            <person name="Ma J."/>
        </authorList>
    </citation>
    <scope>NUCLEOTIDE SEQUENCE [LARGE SCALE GENOMIC DNA]</scope>
    <source>
        <strain evidence="2">JCM 16916</strain>
    </source>
</reference>
<proteinExistence type="predicted"/>
<dbReference type="SUPFAM" id="SSF54909">
    <property type="entry name" value="Dimeric alpha+beta barrel"/>
    <property type="match status" value="1"/>
</dbReference>
<keyword evidence="1" id="KW-0560">Oxidoreductase</keyword>
<dbReference type="EMBL" id="BAAAZU010000024">
    <property type="protein sequence ID" value="GAA3929150.1"/>
    <property type="molecule type" value="Genomic_DNA"/>
</dbReference>
<dbReference type="InterPro" id="IPR011008">
    <property type="entry name" value="Dimeric_a/b-barrel"/>
</dbReference>
<dbReference type="Gene3D" id="3.30.70.100">
    <property type="match status" value="1"/>
</dbReference>
<keyword evidence="2" id="KW-1185">Reference proteome</keyword>
<protein>
    <submittedName>
        <fullName evidence="1">Antibiotic biosynthesis monooxygenase</fullName>
    </submittedName>
</protein>
<accession>A0ABP7MS43</accession>
<evidence type="ECO:0000313" key="2">
    <source>
        <dbReference type="Proteomes" id="UP001501727"/>
    </source>
</evidence>
<name>A0ABP7MS43_9GAMM</name>
<organism evidence="1 2">
    <name type="scientific">Luteimonas lutimaris</name>
    <dbReference type="NCBI Taxonomy" id="698645"/>
    <lineage>
        <taxon>Bacteria</taxon>
        <taxon>Pseudomonadati</taxon>
        <taxon>Pseudomonadota</taxon>
        <taxon>Gammaproteobacteria</taxon>
        <taxon>Lysobacterales</taxon>
        <taxon>Lysobacteraceae</taxon>
        <taxon>Luteimonas</taxon>
    </lineage>
</organism>